<keyword evidence="3" id="KW-0732">Signal</keyword>
<dbReference type="ESTHER" id="9agar-a0a0d2may5">
    <property type="family name" value="Fungal_carboxylesterase_lipase"/>
</dbReference>
<dbReference type="EC" id="3.1.1.-" evidence="3"/>
<dbReference type="SUPFAM" id="SSF53474">
    <property type="entry name" value="alpha/beta-Hydrolases"/>
    <property type="match status" value="1"/>
</dbReference>
<evidence type="ECO:0000313" key="5">
    <source>
        <dbReference type="EMBL" id="KJA20548.1"/>
    </source>
</evidence>
<accession>A0A0D2MAY5</accession>
<dbReference type="InterPro" id="IPR050309">
    <property type="entry name" value="Type-B_Carboxylest/Lipase"/>
</dbReference>
<dbReference type="Pfam" id="PF00135">
    <property type="entry name" value="COesterase"/>
    <property type="match status" value="1"/>
</dbReference>
<evidence type="ECO:0000256" key="2">
    <source>
        <dbReference type="ARBA" id="ARBA00022801"/>
    </source>
</evidence>
<evidence type="ECO:0000256" key="3">
    <source>
        <dbReference type="RuleBase" id="RU361235"/>
    </source>
</evidence>
<evidence type="ECO:0000313" key="6">
    <source>
        <dbReference type="Proteomes" id="UP000054270"/>
    </source>
</evidence>
<sequence length="571" mass="61132">MQKKWLLLVHGFSFLRNTLASPGASSVHSPPIVDLGYAKYQGISALDSVSNKTNTNFLSIRYAAPPTGTLRFAAPKAPEATKGVQLASAQPDRCWAASMGLQPASPFVNSTSTTNSPSARRAEHHIESRATNVTQAIPPSNEDCLFLNVFVPGKLGEKSNLPVVVWIHGGGYAIGGATGLFGTDVYDGNDLIREAGGNVVVVVIQYRLGLFGFLAGQDVKDGGVLNAGLLDQQFALTWVQQHIESFGGDPGKVTLWGQSAGAGSITLHLLANGGNTQPPLFRAAITSSTFLPPMYLFNEHIPETLYNEVVSQSNCAASGDALSCLRQADITVLQAANTNISTSAFFGTFAFVPVVDGTFITERPTQLLKSGRFNAKHLYSVTNTFEGAIWVDPSTANTVQTPEFIAQIFPNLGANEIQAAASQYVGLGSNLFQAIAVIGESIFICPTYYLTRAFNGTSFKGELAIPPGNHGDDLSYYYPTTNNADGIPPYANPQFDASFAESYLKFAMSLTPNAKFDTADITPHWDTWKGGNEMLFNRTEGGAPDIRQIRTSAALLKRCAFWESVGSLTGQ</sequence>
<name>A0A0D2MAY5_HYPSF</name>
<dbReference type="AlphaFoldDB" id="A0A0D2MAY5"/>
<dbReference type="OMA" id="FAFQWVQ"/>
<evidence type="ECO:0000259" key="4">
    <source>
        <dbReference type="Pfam" id="PF00135"/>
    </source>
</evidence>
<dbReference type="EMBL" id="KN817566">
    <property type="protein sequence ID" value="KJA20548.1"/>
    <property type="molecule type" value="Genomic_DNA"/>
</dbReference>
<dbReference type="STRING" id="945553.A0A0D2MAY5"/>
<dbReference type="InterPro" id="IPR019826">
    <property type="entry name" value="Carboxylesterase_B_AS"/>
</dbReference>
<dbReference type="InterPro" id="IPR029058">
    <property type="entry name" value="AB_hydrolase_fold"/>
</dbReference>
<dbReference type="PROSITE" id="PS00122">
    <property type="entry name" value="CARBOXYLESTERASE_B_1"/>
    <property type="match status" value="1"/>
</dbReference>
<comment type="similarity">
    <text evidence="1 3">Belongs to the type-B carboxylesterase/lipase family.</text>
</comment>
<feature type="domain" description="Carboxylesterase type B" evidence="4">
    <location>
        <begin position="30"/>
        <end position="397"/>
    </location>
</feature>
<reference evidence="6" key="1">
    <citation type="submission" date="2014-04" db="EMBL/GenBank/DDBJ databases">
        <title>Evolutionary Origins and Diversification of the Mycorrhizal Mutualists.</title>
        <authorList>
            <consortium name="DOE Joint Genome Institute"/>
            <consortium name="Mycorrhizal Genomics Consortium"/>
            <person name="Kohler A."/>
            <person name="Kuo A."/>
            <person name="Nagy L.G."/>
            <person name="Floudas D."/>
            <person name="Copeland A."/>
            <person name="Barry K.W."/>
            <person name="Cichocki N."/>
            <person name="Veneault-Fourrey C."/>
            <person name="LaButti K."/>
            <person name="Lindquist E.A."/>
            <person name="Lipzen A."/>
            <person name="Lundell T."/>
            <person name="Morin E."/>
            <person name="Murat C."/>
            <person name="Riley R."/>
            <person name="Ohm R."/>
            <person name="Sun H."/>
            <person name="Tunlid A."/>
            <person name="Henrissat B."/>
            <person name="Grigoriev I.V."/>
            <person name="Hibbett D.S."/>
            <person name="Martin F."/>
        </authorList>
    </citation>
    <scope>NUCLEOTIDE SEQUENCE [LARGE SCALE GENOMIC DNA]</scope>
    <source>
        <strain evidence="6">FD-334 SS-4</strain>
    </source>
</reference>
<feature type="chain" id="PRO_5005113066" description="Carboxylic ester hydrolase" evidence="3">
    <location>
        <begin position="21"/>
        <end position="571"/>
    </location>
</feature>
<dbReference type="Proteomes" id="UP000054270">
    <property type="component" value="Unassembled WGS sequence"/>
</dbReference>
<dbReference type="InterPro" id="IPR002018">
    <property type="entry name" value="CarbesteraseB"/>
</dbReference>
<keyword evidence="6" id="KW-1185">Reference proteome</keyword>
<feature type="signal peptide" evidence="3">
    <location>
        <begin position="1"/>
        <end position="20"/>
    </location>
</feature>
<dbReference type="OrthoDB" id="408631at2759"/>
<keyword evidence="2 3" id="KW-0378">Hydrolase</keyword>
<proteinExistence type="inferred from homology"/>
<dbReference type="PROSITE" id="PS00941">
    <property type="entry name" value="CARBOXYLESTERASE_B_2"/>
    <property type="match status" value="1"/>
</dbReference>
<organism evidence="5 6">
    <name type="scientific">Hypholoma sublateritium (strain FD-334 SS-4)</name>
    <dbReference type="NCBI Taxonomy" id="945553"/>
    <lineage>
        <taxon>Eukaryota</taxon>
        <taxon>Fungi</taxon>
        <taxon>Dikarya</taxon>
        <taxon>Basidiomycota</taxon>
        <taxon>Agaricomycotina</taxon>
        <taxon>Agaricomycetes</taxon>
        <taxon>Agaricomycetidae</taxon>
        <taxon>Agaricales</taxon>
        <taxon>Agaricineae</taxon>
        <taxon>Strophariaceae</taxon>
        <taxon>Hypholoma</taxon>
    </lineage>
</organism>
<dbReference type="PANTHER" id="PTHR11559">
    <property type="entry name" value="CARBOXYLESTERASE"/>
    <property type="match status" value="1"/>
</dbReference>
<dbReference type="GO" id="GO:0016787">
    <property type="term" value="F:hydrolase activity"/>
    <property type="evidence" value="ECO:0007669"/>
    <property type="project" value="UniProtKB-KW"/>
</dbReference>
<evidence type="ECO:0000256" key="1">
    <source>
        <dbReference type="ARBA" id="ARBA00005964"/>
    </source>
</evidence>
<dbReference type="Gene3D" id="3.40.50.1820">
    <property type="entry name" value="alpha/beta hydrolase"/>
    <property type="match status" value="1"/>
</dbReference>
<dbReference type="InterPro" id="IPR019819">
    <property type="entry name" value="Carboxylesterase_B_CS"/>
</dbReference>
<protein>
    <recommendedName>
        <fullName evidence="3">Carboxylic ester hydrolase</fullName>
        <ecNumber evidence="3">3.1.1.-</ecNumber>
    </recommendedName>
</protein>
<gene>
    <name evidence="5" type="ORF">HYPSUDRAFT_68416</name>
</gene>